<dbReference type="OrthoDB" id="10338404at2759"/>
<accession>D8LLM9</accession>
<feature type="region of interest" description="Disordered" evidence="1">
    <location>
        <begin position="250"/>
        <end position="272"/>
    </location>
</feature>
<dbReference type="InParanoid" id="D8LLM9"/>
<name>D8LLM9_ECTSI</name>
<gene>
    <name evidence="2" type="ORF">Esi_0037_0078</name>
</gene>
<reference evidence="2 3" key="1">
    <citation type="journal article" date="2010" name="Nature">
        <title>The Ectocarpus genome and the independent evolution of multicellularity in brown algae.</title>
        <authorList>
            <person name="Cock J.M."/>
            <person name="Sterck L."/>
            <person name="Rouze P."/>
            <person name="Scornet D."/>
            <person name="Allen A.E."/>
            <person name="Amoutzias G."/>
            <person name="Anthouard V."/>
            <person name="Artiguenave F."/>
            <person name="Aury J.M."/>
            <person name="Badger J.H."/>
            <person name="Beszteri B."/>
            <person name="Billiau K."/>
            <person name="Bonnet E."/>
            <person name="Bothwell J.H."/>
            <person name="Bowler C."/>
            <person name="Boyen C."/>
            <person name="Brownlee C."/>
            <person name="Carrano C.J."/>
            <person name="Charrier B."/>
            <person name="Cho G.Y."/>
            <person name="Coelho S.M."/>
            <person name="Collen J."/>
            <person name="Corre E."/>
            <person name="Da Silva C."/>
            <person name="Delage L."/>
            <person name="Delaroque N."/>
            <person name="Dittami S.M."/>
            <person name="Doulbeau S."/>
            <person name="Elias M."/>
            <person name="Farnham G."/>
            <person name="Gachon C.M."/>
            <person name="Gschloessl B."/>
            <person name="Heesch S."/>
            <person name="Jabbari K."/>
            <person name="Jubin C."/>
            <person name="Kawai H."/>
            <person name="Kimura K."/>
            <person name="Kloareg B."/>
            <person name="Kupper F.C."/>
            <person name="Lang D."/>
            <person name="Le Bail A."/>
            <person name="Leblanc C."/>
            <person name="Lerouge P."/>
            <person name="Lohr M."/>
            <person name="Lopez P.J."/>
            <person name="Martens C."/>
            <person name="Maumus F."/>
            <person name="Michel G."/>
            <person name="Miranda-Saavedra D."/>
            <person name="Morales J."/>
            <person name="Moreau H."/>
            <person name="Motomura T."/>
            <person name="Nagasato C."/>
            <person name="Napoli C.A."/>
            <person name="Nelson D.R."/>
            <person name="Nyvall-Collen P."/>
            <person name="Peters A.F."/>
            <person name="Pommier C."/>
            <person name="Potin P."/>
            <person name="Poulain J."/>
            <person name="Quesneville H."/>
            <person name="Read B."/>
            <person name="Rensing S.A."/>
            <person name="Ritter A."/>
            <person name="Rousvoal S."/>
            <person name="Samanta M."/>
            <person name="Samson G."/>
            <person name="Schroeder D.C."/>
            <person name="Segurens B."/>
            <person name="Strittmatter M."/>
            <person name="Tonon T."/>
            <person name="Tregear J.W."/>
            <person name="Valentin K."/>
            <person name="von Dassow P."/>
            <person name="Yamagishi T."/>
            <person name="Van de Peer Y."/>
            <person name="Wincker P."/>
        </authorList>
    </citation>
    <scope>NUCLEOTIDE SEQUENCE [LARGE SCALE GENOMIC DNA]</scope>
    <source>
        <strain evidence="3">Ec32 / CCAP1310/4</strain>
    </source>
</reference>
<organism evidence="2 3">
    <name type="scientific">Ectocarpus siliculosus</name>
    <name type="common">Brown alga</name>
    <name type="synonym">Conferva siliculosa</name>
    <dbReference type="NCBI Taxonomy" id="2880"/>
    <lineage>
        <taxon>Eukaryota</taxon>
        <taxon>Sar</taxon>
        <taxon>Stramenopiles</taxon>
        <taxon>Ochrophyta</taxon>
        <taxon>PX clade</taxon>
        <taxon>Phaeophyceae</taxon>
        <taxon>Ectocarpales</taxon>
        <taxon>Ectocarpaceae</taxon>
        <taxon>Ectocarpus</taxon>
    </lineage>
</organism>
<protein>
    <submittedName>
        <fullName evidence="2">Uncharacterized protein</fullName>
    </submittedName>
</protein>
<evidence type="ECO:0000313" key="3">
    <source>
        <dbReference type="Proteomes" id="UP000002630"/>
    </source>
</evidence>
<dbReference type="EMBL" id="FN649760">
    <property type="protein sequence ID" value="CBN74660.1"/>
    <property type="molecule type" value="Genomic_DNA"/>
</dbReference>
<feature type="compositionally biased region" description="Basic and acidic residues" evidence="1">
    <location>
        <begin position="309"/>
        <end position="319"/>
    </location>
</feature>
<feature type="region of interest" description="Disordered" evidence="1">
    <location>
        <begin position="302"/>
        <end position="326"/>
    </location>
</feature>
<evidence type="ECO:0000313" key="2">
    <source>
        <dbReference type="EMBL" id="CBN74660.1"/>
    </source>
</evidence>
<evidence type="ECO:0000256" key="1">
    <source>
        <dbReference type="SAM" id="MobiDB-lite"/>
    </source>
</evidence>
<sequence>MMVGSALAISFLVYRRGVHGFRSAAQVPASYFERRKRVRVRIAQISEAPAAPPTFDGPPKDGRGRIDAAGVEILTARPKGTDVLLHAEHITLPRRLLRLPPRSLLPSAGGSDAATFTLRLCGVSAESEGVLLARKELVKPLVGVYCDAELLFREQRSAASPSATSGVGFGIGATEQVSGPVAVCHIHRRRGVLWRDMLQSRIDPRAGFGEYIISQGLARLREEQWWAAADCNGLNPASAAVAAAVRPATSAASAQTHRHRTGAASTGWGGDDSEQPFPALKRLLEDREIFVAAEGDAKRASRGLWDLPQRGEEGGRRDSPAAGRAKGLTDGVAGIARVLTGLFGRWR</sequence>
<dbReference type="AlphaFoldDB" id="D8LLM9"/>
<proteinExistence type="predicted"/>
<keyword evidence="3" id="KW-1185">Reference proteome</keyword>
<dbReference type="Proteomes" id="UP000002630">
    <property type="component" value="Unassembled WGS sequence"/>
</dbReference>